<evidence type="ECO:0000256" key="3">
    <source>
        <dbReference type="ARBA" id="ARBA00022840"/>
    </source>
</evidence>
<evidence type="ECO:0000256" key="4">
    <source>
        <dbReference type="PROSITE-ProRule" id="PRU10141"/>
    </source>
</evidence>
<dbReference type="GeneID" id="94847538"/>
<name>A0A1J4J775_9EUKA</name>
<feature type="binding site" evidence="4">
    <location>
        <position position="89"/>
    </location>
    <ligand>
        <name>ATP</name>
        <dbReference type="ChEBI" id="CHEBI:30616"/>
    </ligand>
</feature>
<dbReference type="InterPro" id="IPR011009">
    <property type="entry name" value="Kinase-like_dom_sf"/>
</dbReference>
<dbReference type="EC" id="2.7.11.1" evidence="1"/>
<comment type="similarity">
    <text evidence="5">Belongs to the protein kinase superfamily.</text>
</comment>
<proteinExistence type="inferred from homology"/>
<dbReference type="Proteomes" id="UP000179807">
    <property type="component" value="Unassembled WGS sequence"/>
</dbReference>
<dbReference type="PROSITE" id="PS50011">
    <property type="entry name" value="PROTEIN_KINASE_DOM"/>
    <property type="match status" value="1"/>
</dbReference>
<dbReference type="SMART" id="SM00220">
    <property type="entry name" value="S_TKc"/>
    <property type="match status" value="1"/>
</dbReference>
<organism evidence="7 8">
    <name type="scientific">Tritrichomonas foetus</name>
    <dbReference type="NCBI Taxonomy" id="1144522"/>
    <lineage>
        <taxon>Eukaryota</taxon>
        <taxon>Metamonada</taxon>
        <taxon>Parabasalia</taxon>
        <taxon>Tritrichomonadida</taxon>
        <taxon>Tritrichomonadidae</taxon>
        <taxon>Tritrichomonas</taxon>
    </lineage>
</organism>
<dbReference type="InterPro" id="IPR008271">
    <property type="entry name" value="Ser/Thr_kinase_AS"/>
</dbReference>
<keyword evidence="7" id="KW-0808">Transferase</keyword>
<evidence type="ECO:0000256" key="5">
    <source>
        <dbReference type="RuleBase" id="RU000304"/>
    </source>
</evidence>
<evidence type="ECO:0000256" key="1">
    <source>
        <dbReference type="ARBA" id="ARBA00012513"/>
    </source>
</evidence>
<dbReference type="EMBL" id="MLAK01001355">
    <property type="protein sequence ID" value="OHS94039.1"/>
    <property type="molecule type" value="Genomic_DNA"/>
</dbReference>
<dbReference type="RefSeq" id="XP_068347176.1">
    <property type="nucleotide sequence ID" value="XM_068512834.1"/>
</dbReference>
<keyword evidence="2 4" id="KW-0547">Nucleotide-binding</keyword>
<dbReference type="PANTHER" id="PTHR11909">
    <property type="entry name" value="CASEIN KINASE-RELATED"/>
    <property type="match status" value="1"/>
</dbReference>
<dbReference type="SUPFAM" id="SSF56112">
    <property type="entry name" value="Protein kinase-like (PK-like)"/>
    <property type="match status" value="1"/>
</dbReference>
<keyword evidence="8" id="KW-1185">Reference proteome</keyword>
<comment type="caution">
    <text evidence="7">The sequence shown here is derived from an EMBL/GenBank/DDBJ whole genome shotgun (WGS) entry which is preliminary data.</text>
</comment>
<feature type="domain" description="Protein kinase" evidence="6">
    <location>
        <begin position="60"/>
        <end position="321"/>
    </location>
</feature>
<dbReference type="GO" id="GO:0004674">
    <property type="term" value="F:protein serine/threonine kinase activity"/>
    <property type="evidence" value="ECO:0007669"/>
    <property type="project" value="UniProtKB-KW"/>
</dbReference>
<reference evidence="7" key="1">
    <citation type="submission" date="2016-10" db="EMBL/GenBank/DDBJ databases">
        <authorList>
            <person name="Benchimol M."/>
            <person name="Almeida L.G."/>
            <person name="Vasconcelos A.T."/>
            <person name="Perreira-Neves A."/>
            <person name="Rosa I.A."/>
            <person name="Tasca T."/>
            <person name="Bogo M.R."/>
            <person name="de Souza W."/>
        </authorList>
    </citation>
    <scope>NUCLEOTIDE SEQUENCE [LARGE SCALE GENOMIC DNA]</scope>
    <source>
        <strain evidence="7">K</strain>
    </source>
</reference>
<dbReference type="PROSITE" id="PS00107">
    <property type="entry name" value="PROTEIN_KINASE_ATP"/>
    <property type="match status" value="1"/>
</dbReference>
<gene>
    <name evidence="7" type="ORF">TRFO_39779</name>
</gene>
<dbReference type="InterPro" id="IPR017441">
    <property type="entry name" value="Protein_kinase_ATP_BS"/>
</dbReference>
<evidence type="ECO:0000256" key="2">
    <source>
        <dbReference type="ARBA" id="ARBA00022741"/>
    </source>
</evidence>
<dbReference type="AlphaFoldDB" id="A0A1J4J775"/>
<dbReference type="PROSITE" id="PS00108">
    <property type="entry name" value="PROTEIN_KINASE_ST"/>
    <property type="match status" value="1"/>
</dbReference>
<dbReference type="GO" id="GO:0005524">
    <property type="term" value="F:ATP binding"/>
    <property type="evidence" value="ECO:0007669"/>
    <property type="project" value="UniProtKB-UniRule"/>
</dbReference>
<evidence type="ECO:0000313" key="8">
    <source>
        <dbReference type="Proteomes" id="UP000179807"/>
    </source>
</evidence>
<dbReference type="Pfam" id="PF00069">
    <property type="entry name" value="Pkinase"/>
    <property type="match status" value="1"/>
</dbReference>
<dbReference type="VEuPathDB" id="TrichDB:TRFO_39779"/>
<keyword evidence="5" id="KW-0723">Serine/threonine-protein kinase</keyword>
<accession>A0A1J4J775</accession>
<evidence type="ECO:0000259" key="6">
    <source>
        <dbReference type="PROSITE" id="PS50011"/>
    </source>
</evidence>
<dbReference type="OrthoDB" id="5979581at2759"/>
<evidence type="ECO:0000313" key="7">
    <source>
        <dbReference type="EMBL" id="OHS94039.1"/>
    </source>
</evidence>
<dbReference type="InterPro" id="IPR000719">
    <property type="entry name" value="Prot_kinase_dom"/>
</dbReference>
<dbReference type="InterPro" id="IPR050235">
    <property type="entry name" value="CK1_Ser-Thr_kinase"/>
</dbReference>
<dbReference type="Gene3D" id="1.10.510.10">
    <property type="entry name" value="Transferase(Phosphotransferase) domain 1"/>
    <property type="match status" value="1"/>
</dbReference>
<keyword evidence="3 4" id="KW-0067">ATP-binding</keyword>
<sequence length="411" mass="48276">MNFIYRNSNNIFLHFQLIERIIIYSGDKWSRDDNLFNLKLLITQNRSSNHFFKMQDLDEFQIQTRIGIGSFGEIYTVRSTVDGKIYAAKTEPRTNRHKTIMFESKILQIIQESKYAPKYISSGLTPRFEYYVMNLLGPSLSSVLHKTEKNRLSFSSGIRVAWHLLKAIEDVHNCGVIHRDIKPANILITNSVDIPIALIDYGLSKIYIDENGKHYPPRHYPGFRGTAIFASVNAHLNKDLSRRDDLFSWYYVIVDLITARLPWRQFDNRRDIYKSKKHFNASKFFKSRTPELCDVWKYICKMTYEQKPNYKFIYSALESIMRRYKIKMDDPYDWSDLPFDESIEVNSDDANQNAYGALSSTKMSARHRRRRLLRQKVPLSARRYPGLNQAPLISPRGDDTYDSQYCCCLLL</sequence>
<keyword evidence="7" id="KW-0418">Kinase</keyword>
<protein>
    <recommendedName>
        <fullName evidence="1">non-specific serine/threonine protein kinase</fullName>
        <ecNumber evidence="1">2.7.11.1</ecNumber>
    </recommendedName>
</protein>